<dbReference type="InterPro" id="IPR000688">
    <property type="entry name" value="HypA/HybF"/>
</dbReference>
<name>X1FFE5_9ZZZZ</name>
<protein>
    <recommendedName>
        <fullName evidence="5">Hydrogenase maturation factor HypA</fullName>
    </recommendedName>
</protein>
<accession>X1FFE5</accession>
<dbReference type="PIRSF" id="PIRSF004761">
    <property type="entry name" value="Hydrgn_mat_HypA"/>
    <property type="match status" value="1"/>
</dbReference>
<dbReference type="HAMAP" id="MF_00213">
    <property type="entry name" value="HypA_HybF"/>
    <property type="match status" value="1"/>
</dbReference>
<dbReference type="PANTHER" id="PTHR34535:SF3">
    <property type="entry name" value="HYDROGENASE MATURATION FACTOR HYPA"/>
    <property type="match status" value="1"/>
</dbReference>
<reference evidence="4" key="1">
    <citation type="journal article" date="2014" name="Front. Microbiol.">
        <title>High frequency of phylogenetically diverse reductive dehalogenase-homologous genes in deep subseafloor sedimentary metagenomes.</title>
        <authorList>
            <person name="Kawai M."/>
            <person name="Futagami T."/>
            <person name="Toyoda A."/>
            <person name="Takaki Y."/>
            <person name="Nishi S."/>
            <person name="Hori S."/>
            <person name="Arai W."/>
            <person name="Tsubouchi T."/>
            <person name="Morono Y."/>
            <person name="Uchiyama I."/>
            <person name="Ito T."/>
            <person name="Fujiyama A."/>
            <person name="Inagaki F."/>
            <person name="Takami H."/>
        </authorList>
    </citation>
    <scope>NUCLEOTIDE SEQUENCE</scope>
    <source>
        <strain evidence="4">Expedition CK06-06</strain>
    </source>
</reference>
<comment type="caution">
    <text evidence="4">The sequence shown here is derived from an EMBL/GenBank/DDBJ whole genome shotgun (WGS) entry which is preliminary data.</text>
</comment>
<keyword evidence="2" id="KW-0479">Metal-binding</keyword>
<dbReference type="GO" id="GO:0008270">
    <property type="term" value="F:zinc ion binding"/>
    <property type="evidence" value="ECO:0007669"/>
    <property type="project" value="TreeGrafter"/>
</dbReference>
<keyword evidence="3" id="KW-0862">Zinc</keyword>
<dbReference type="GO" id="GO:0051604">
    <property type="term" value="P:protein maturation"/>
    <property type="evidence" value="ECO:0007669"/>
    <property type="project" value="InterPro"/>
</dbReference>
<evidence type="ECO:0000256" key="1">
    <source>
        <dbReference type="ARBA" id="ARBA00022596"/>
    </source>
</evidence>
<dbReference type="NCBIfam" id="TIGR00100">
    <property type="entry name" value="hypA"/>
    <property type="match status" value="1"/>
</dbReference>
<proteinExistence type="inferred from homology"/>
<dbReference type="AlphaFoldDB" id="X1FFE5"/>
<evidence type="ECO:0000256" key="2">
    <source>
        <dbReference type="ARBA" id="ARBA00022723"/>
    </source>
</evidence>
<dbReference type="Pfam" id="PF01155">
    <property type="entry name" value="HypA"/>
    <property type="match status" value="1"/>
</dbReference>
<dbReference type="GO" id="GO:0016151">
    <property type="term" value="F:nickel cation binding"/>
    <property type="evidence" value="ECO:0007669"/>
    <property type="project" value="InterPro"/>
</dbReference>
<dbReference type="PANTHER" id="PTHR34535">
    <property type="entry name" value="HYDROGENASE MATURATION FACTOR HYPA"/>
    <property type="match status" value="1"/>
</dbReference>
<organism evidence="4">
    <name type="scientific">marine sediment metagenome</name>
    <dbReference type="NCBI Taxonomy" id="412755"/>
    <lineage>
        <taxon>unclassified sequences</taxon>
        <taxon>metagenomes</taxon>
        <taxon>ecological metagenomes</taxon>
    </lineage>
</organism>
<evidence type="ECO:0000313" key="4">
    <source>
        <dbReference type="EMBL" id="GAH31250.1"/>
    </source>
</evidence>
<sequence>MHELAITKSMLDLVLEQAEKAEAKEVGRINLVIGEMCGVVEECVEFYFDFLSKGTSAEGATLSFKMVPTKARCRGCDRLFELKEFDWTCPYCQGNNMEIVAGRELFVESIEVE</sequence>
<evidence type="ECO:0000256" key="3">
    <source>
        <dbReference type="ARBA" id="ARBA00022833"/>
    </source>
</evidence>
<evidence type="ECO:0008006" key="5">
    <source>
        <dbReference type="Google" id="ProtNLM"/>
    </source>
</evidence>
<keyword evidence="1" id="KW-0533">Nickel</keyword>
<gene>
    <name evidence="4" type="ORF">S03H2_03938</name>
</gene>
<dbReference type="EMBL" id="BARU01001510">
    <property type="protein sequence ID" value="GAH31250.1"/>
    <property type="molecule type" value="Genomic_DNA"/>
</dbReference>
<dbReference type="Gene3D" id="3.30.2320.80">
    <property type="match status" value="1"/>
</dbReference>